<proteinExistence type="predicted"/>
<organism evidence="2 3">
    <name type="scientific">Metarhizium humberi</name>
    <dbReference type="NCBI Taxonomy" id="2596975"/>
    <lineage>
        <taxon>Eukaryota</taxon>
        <taxon>Fungi</taxon>
        <taxon>Dikarya</taxon>
        <taxon>Ascomycota</taxon>
        <taxon>Pezizomycotina</taxon>
        <taxon>Sordariomycetes</taxon>
        <taxon>Hypocreomycetidae</taxon>
        <taxon>Hypocreales</taxon>
        <taxon>Clavicipitaceae</taxon>
        <taxon>Metarhizium</taxon>
    </lineage>
</organism>
<evidence type="ECO:0000313" key="3">
    <source>
        <dbReference type="Proteomes" id="UP000764110"/>
    </source>
</evidence>
<evidence type="ECO:0000313" key="2">
    <source>
        <dbReference type="EMBL" id="KAH0598275.1"/>
    </source>
</evidence>
<feature type="region of interest" description="Disordered" evidence="1">
    <location>
        <begin position="55"/>
        <end position="77"/>
    </location>
</feature>
<dbReference type="Proteomes" id="UP000764110">
    <property type="component" value="Unassembled WGS sequence"/>
</dbReference>
<sequence>MPPLSGSSPTAVPIGAKLTPMVAICFTWPSMGHSKSSRSSLSLANLLAFTAATANAGPHSSPVEARPQGGEDVAAPRSGRHGPMAAPVLGGASVQKGLGRGHGIEKEGPCWRRPESGSSYVMGGNRTVTSRLGEAAEMTPLTLARRCGTDDEIVDRLNYGVEREPMSAFAKGDDVPVGRYNIWCMTCGICLGVSFECPTKPQVPLLSTDDMEAH</sequence>
<reference evidence="2 3" key="1">
    <citation type="submission" date="2020-07" db="EMBL/GenBank/DDBJ databases">
        <title>Metarhizium humberi genome.</title>
        <authorList>
            <person name="Lysoe E."/>
        </authorList>
    </citation>
    <scope>NUCLEOTIDE SEQUENCE [LARGE SCALE GENOMIC DNA]</scope>
    <source>
        <strain evidence="2 3">ESALQ1638</strain>
    </source>
</reference>
<dbReference type="EMBL" id="JACEFI010000005">
    <property type="protein sequence ID" value="KAH0598275.1"/>
    <property type="molecule type" value="Genomic_DNA"/>
</dbReference>
<evidence type="ECO:0000256" key="1">
    <source>
        <dbReference type="SAM" id="MobiDB-lite"/>
    </source>
</evidence>
<name>A0A9P8MCL7_9HYPO</name>
<protein>
    <submittedName>
        <fullName evidence="2">Uncharacterized protein</fullName>
    </submittedName>
</protein>
<keyword evidence="3" id="KW-1185">Reference proteome</keyword>
<accession>A0A9P8MCL7</accession>
<comment type="caution">
    <text evidence="2">The sequence shown here is derived from an EMBL/GenBank/DDBJ whole genome shotgun (WGS) entry which is preliminary data.</text>
</comment>
<gene>
    <name evidence="2" type="ORF">MHUMG1_03572</name>
</gene>
<dbReference type="AlphaFoldDB" id="A0A9P8MCL7"/>